<dbReference type="InterPro" id="IPR044780">
    <property type="entry name" value="Heh2/Src1"/>
</dbReference>
<feature type="domain" description="Man1/Src1-like C-terminal" evidence="8">
    <location>
        <begin position="442"/>
        <end position="806"/>
    </location>
</feature>
<feature type="compositionally biased region" description="Polar residues" evidence="7">
    <location>
        <begin position="152"/>
        <end position="169"/>
    </location>
</feature>
<evidence type="ECO:0000256" key="4">
    <source>
        <dbReference type="ARBA" id="ARBA00022989"/>
    </source>
</evidence>
<keyword evidence="5" id="KW-0472">Membrane</keyword>
<dbReference type="GO" id="GO:0005783">
    <property type="term" value="C:endoplasmic reticulum"/>
    <property type="evidence" value="ECO:0007669"/>
    <property type="project" value="TreeGrafter"/>
</dbReference>
<comment type="subcellular location">
    <subcellularLocation>
        <location evidence="1">Nucleus inner membrane</location>
    </subcellularLocation>
</comment>
<protein>
    <submittedName>
        <fullName evidence="10">Inner nuclear membrane protein MAN1</fullName>
    </submittedName>
</protein>
<dbReference type="GO" id="GO:0005637">
    <property type="term" value="C:nuclear inner membrane"/>
    <property type="evidence" value="ECO:0007669"/>
    <property type="project" value="UniProtKB-SubCell"/>
</dbReference>
<evidence type="ECO:0000313" key="10">
    <source>
        <dbReference type="EMBL" id="CED84770.1"/>
    </source>
</evidence>
<keyword evidence="6" id="KW-0539">Nucleus</keyword>
<dbReference type="InterPro" id="IPR018996">
    <property type="entry name" value="Man1/Src1-like_C"/>
</dbReference>
<evidence type="ECO:0000256" key="5">
    <source>
        <dbReference type="ARBA" id="ARBA00023136"/>
    </source>
</evidence>
<evidence type="ECO:0000256" key="1">
    <source>
        <dbReference type="ARBA" id="ARBA00004540"/>
    </source>
</evidence>
<keyword evidence="4" id="KW-1133">Transmembrane helix</keyword>
<dbReference type="InterPro" id="IPR041885">
    <property type="entry name" value="MAN1_winged_helix_dom"/>
</dbReference>
<feature type="compositionally biased region" description="Polar residues" evidence="7">
    <location>
        <begin position="81"/>
        <end position="90"/>
    </location>
</feature>
<dbReference type="Pfam" id="PF12949">
    <property type="entry name" value="HeH"/>
    <property type="match status" value="1"/>
</dbReference>
<dbReference type="InterPro" id="IPR025856">
    <property type="entry name" value="HeH/LEM_domain"/>
</dbReference>
<dbReference type="GO" id="GO:0071763">
    <property type="term" value="P:nuclear membrane organization"/>
    <property type="evidence" value="ECO:0007669"/>
    <property type="project" value="TreeGrafter"/>
</dbReference>
<feature type="region of interest" description="Disordered" evidence="7">
    <location>
        <begin position="405"/>
        <end position="428"/>
    </location>
</feature>
<feature type="region of interest" description="Disordered" evidence="7">
    <location>
        <begin position="312"/>
        <end position="344"/>
    </location>
</feature>
<dbReference type="Gene3D" id="1.10.10.1180">
    <property type="entry name" value="MAN1, winged-helix domain"/>
    <property type="match status" value="1"/>
</dbReference>
<dbReference type="Pfam" id="PF09402">
    <property type="entry name" value="MSC"/>
    <property type="match status" value="1"/>
</dbReference>
<feature type="compositionally biased region" description="Polar residues" evidence="7">
    <location>
        <begin position="415"/>
        <end position="428"/>
    </location>
</feature>
<reference evidence="10" key="1">
    <citation type="submission" date="2014-08" db="EMBL/GenBank/DDBJ databases">
        <authorList>
            <person name="Sharma Rahul"/>
            <person name="Thines Marco"/>
        </authorList>
    </citation>
    <scope>NUCLEOTIDE SEQUENCE</scope>
</reference>
<evidence type="ECO:0000256" key="7">
    <source>
        <dbReference type="SAM" id="MobiDB-lite"/>
    </source>
</evidence>
<keyword evidence="3" id="KW-0812">Transmembrane</keyword>
<evidence type="ECO:0000256" key="2">
    <source>
        <dbReference type="ARBA" id="ARBA00022553"/>
    </source>
</evidence>
<feature type="region of interest" description="Disordered" evidence="7">
    <location>
        <begin position="60"/>
        <end position="270"/>
    </location>
</feature>
<evidence type="ECO:0000256" key="6">
    <source>
        <dbReference type="ARBA" id="ARBA00023242"/>
    </source>
</evidence>
<evidence type="ECO:0000256" key="3">
    <source>
        <dbReference type="ARBA" id="ARBA00022692"/>
    </source>
</evidence>
<name>A0A0F7SVX5_PHARH</name>
<evidence type="ECO:0000259" key="9">
    <source>
        <dbReference type="Pfam" id="PF12949"/>
    </source>
</evidence>
<dbReference type="PANTHER" id="PTHR47808:SF2">
    <property type="entry name" value="LEM DOMAIN-CONTAINING PROTEIN 2"/>
    <property type="match status" value="1"/>
</dbReference>
<dbReference type="GO" id="GO:0003682">
    <property type="term" value="F:chromatin binding"/>
    <property type="evidence" value="ECO:0007669"/>
    <property type="project" value="InterPro"/>
</dbReference>
<feature type="compositionally biased region" description="Polar residues" evidence="7">
    <location>
        <begin position="209"/>
        <end position="218"/>
    </location>
</feature>
<dbReference type="AlphaFoldDB" id="A0A0F7SVX5"/>
<dbReference type="CDD" id="cd12935">
    <property type="entry name" value="LEM_like"/>
    <property type="match status" value="1"/>
</dbReference>
<feature type="domain" description="HeH/LEM" evidence="9">
    <location>
        <begin position="16"/>
        <end position="49"/>
    </location>
</feature>
<dbReference type="GO" id="GO:0034399">
    <property type="term" value="C:nuclear periphery"/>
    <property type="evidence" value="ECO:0007669"/>
    <property type="project" value="TreeGrafter"/>
</dbReference>
<evidence type="ECO:0000259" key="8">
    <source>
        <dbReference type="Pfam" id="PF09402"/>
    </source>
</evidence>
<sequence>MSVPEPQVYLAEGFDPASLKVAQLRSILLQHDRSFPSSVRKQDLVNAFQTYILSQRKSLLHEAQQPVKGSRRGIIDMETPSIASTDSQPTLGPEAEPSSPDLKEETVKKRGRPRKSVAPTAPVSDEVDIDDEPRKATPASKNRRASRRSSILPASSTVEEITSSRSASRISDHVAEDSEPEDVLPAPKPSVAFAPYADELEESGFSDYNAFQSGNSSPEGKPREKKVRRKSSLGVSSVTAPARRRKSEMPPSSRSLVEPTSFEDHHVKPVADEITLAEVAPKATTRTRAKARQSLPANLVASSFMPTMDTLQRPVKEWRDSNAPVATPRKSRSKDKKEEEEEDTYIIERKEEEIKTEEERQMENSNAGFVAQNQLIARKLSSIIPASPTSPSSSTELSDYKALVKKEDSPDSELSHQSLVKRSPSSSLVGARPVTTMSSLAVLLTMVVYLFQWTSESSLIGYCDTSSTTNRVLQTRHQAIAAARDCVRRTITDGDDFGSPEGCDASALPLLPFVPRPTECTPCPAHAVCAEGTIVECDKEYLLKSSGLESFGSVFNGLPGLGSVAFPARCVPDTLKRRHVGFLARALEAELAKEKGVFLCETGRAGEGEVLLYGHPENVLRDRFLNRRDPSFTPEQFFEIFDAALSDLLAHNDAVAETDTEGNRRIGAVRSEMTLSCRAKLSAKDKLDAWKSQLGGAAAMLAAIAYARSQLKTSSQENQRVKELVQVVLAKLREQERMHYVDPAQAPQVTIPVAHLRDGILASEPSAAGRQRLWAKVEKVVEGNANVRAGEDEVNGEVWRVWQWVGLVSALPSN</sequence>
<keyword evidence="2" id="KW-0597">Phosphoprotein</keyword>
<proteinExistence type="predicted"/>
<organism evidence="10">
    <name type="scientific">Phaffia rhodozyma</name>
    <name type="common">Yeast</name>
    <name type="synonym">Xanthophyllomyces dendrorhous</name>
    <dbReference type="NCBI Taxonomy" id="264483"/>
    <lineage>
        <taxon>Eukaryota</taxon>
        <taxon>Fungi</taxon>
        <taxon>Dikarya</taxon>
        <taxon>Basidiomycota</taxon>
        <taxon>Agaricomycotina</taxon>
        <taxon>Tremellomycetes</taxon>
        <taxon>Cystofilobasidiales</taxon>
        <taxon>Mrakiaceae</taxon>
        <taxon>Phaffia</taxon>
    </lineage>
</organism>
<dbReference type="EMBL" id="LN483166">
    <property type="protein sequence ID" value="CED84770.1"/>
    <property type="molecule type" value="Genomic_DNA"/>
</dbReference>
<accession>A0A0F7SVX5</accession>
<dbReference type="PANTHER" id="PTHR47808">
    <property type="entry name" value="INNER NUCLEAR MEMBRANE PROTEIN HEH2-RELATED"/>
    <property type="match status" value="1"/>
</dbReference>